<dbReference type="InterPro" id="IPR023457">
    <property type="entry name" value="Met-tRNA_synth_2"/>
</dbReference>
<dbReference type="InterPro" id="IPR015413">
    <property type="entry name" value="Methionyl/Leucyl_tRNA_Synth"/>
</dbReference>
<comment type="similarity">
    <text evidence="1 7">Belongs to the class-I aminoacyl-tRNA synthetase family.</text>
</comment>
<dbReference type="STRING" id="1664694.A0A0N1P2H2"/>
<keyword evidence="8" id="KW-0812">Transmembrane</keyword>
<feature type="transmembrane region" description="Helical" evidence="8">
    <location>
        <begin position="12"/>
        <end position="31"/>
    </location>
</feature>
<dbReference type="RefSeq" id="XP_018005507.1">
    <property type="nucleotide sequence ID" value="XM_018147073.1"/>
</dbReference>
<gene>
    <name evidence="10" type="ORF">AB675_675</name>
</gene>
<keyword evidence="8" id="KW-1133">Transmembrane helix</keyword>
<name>A0A0N1P2H2_9EURO</name>
<dbReference type="VEuPathDB" id="FungiDB:AB675_675"/>
<evidence type="ECO:0000256" key="5">
    <source>
        <dbReference type="ARBA" id="ARBA00022917"/>
    </source>
</evidence>
<dbReference type="GO" id="GO:0004825">
    <property type="term" value="F:methionine-tRNA ligase activity"/>
    <property type="evidence" value="ECO:0007669"/>
    <property type="project" value="InterPro"/>
</dbReference>
<dbReference type="AlphaFoldDB" id="A0A0N1P2H2"/>
<feature type="domain" description="Methionyl/Leucyl tRNA synthetase" evidence="9">
    <location>
        <begin position="65"/>
        <end position="311"/>
    </location>
</feature>
<dbReference type="PANTHER" id="PTHR43326:SF1">
    <property type="entry name" value="METHIONINE--TRNA LIGASE, MITOCHONDRIAL"/>
    <property type="match status" value="1"/>
</dbReference>
<evidence type="ECO:0000256" key="8">
    <source>
        <dbReference type="SAM" id="Phobius"/>
    </source>
</evidence>
<dbReference type="EMBL" id="LFJN01000001">
    <property type="protein sequence ID" value="KPI45544.1"/>
    <property type="molecule type" value="Genomic_DNA"/>
</dbReference>
<evidence type="ECO:0000256" key="3">
    <source>
        <dbReference type="ARBA" id="ARBA00022741"/>
    </source>
</evidence>
<dbReference type="GO" id="GO:0006431">
    <property type="term" value="P:methionyl-tRNA aminoacylation"/>
    <property type="evidence" value="ECO:0007669"/>
    <property type="project" value="InterPro"/>
</dbReference>
<dbReference type="PANTHER" id="PTHR43326">
    <property type="entry name" value="METHIONYL-TRNA SYNTHETASE"/>
    <property type="match status" value="1"/>
</dbReference>
<keyword evidence="5 7" id="KW-0648">Protein biosynthesis</keyword>
<evidence type="ECO:0000256" key="4">
    <source>
        <dbReference type="ARBA" id="ARBA00022840"/>
    </source>
</evidence>
<dbReference type="Gene3D" id="2.170.220.10">
    <property type="match status" value="1"/>
</dbReference>
<accession>A0A0N1P2H2</accession>
<evidence type="ECO:0000313" key="10">
    <source>
        <dbReference type="EMBL" id="KPI45544.1"/>
    </source>
</evidence>
<dbReference type="PRINTS" id="PR01041">
    <property type="entry name" value="TRNASYNTHMET"/>
</dbReference>
<dbReference type="OrthoDB" id="24670at2759"/>
<comment type="caution">
    <text evidence="10">The sequence shown here is derived from an EMBL/GenBank/DDBJ whole genome shotgun (WGS) entry which is preliminary data.</text>
</comment>
<dbReference type="InterPro" id="IPR033911">
    <property type="entry name" value="MetRS_core"/>
</dbReference>
<dbReference type="GO" id="GO:0005524">
    <property type="term" value="F:ATP binding"/>
    <property type="evidence" value="ECO:0007669"/>
    <property type="project" value="UniProtKB-KW"/>
</dbReference>
<evidence type="ECO:0000256" key="7">
    <source>
        <dbReference type="RuleBase" id="RU363039"/>
    </source>
</evidence>
<dbReference type="SUPFAM" id="SSF52374">
    <property type="entry name" value="Nucleotidylyl transferase"/>
    <property type="match status" value="1"/>
</dbReference>
<dbReference type="Gene3D" id="3.40.50.620">
    <property type="entry name" value="HUPs"/>
    <property type="match status" value="1"/>
</dbReference>
<organism evidence="10 11">
    <name type="scientific">Cyphellophora attinorum</name>
    <dbReference type="NCBI Taxonomy" id="1664694"/>
    <lineage>
        <taxon>Eukaryota</taxon>
        <taxon>Fungi</taxon>
        <taxon>Dikarya</taxon>
        <taxon>Ascomycota</taxon>
        <taxon>Pezizomycotina</taxon>
        <taxon>Eurotiomycetes</taxon>
        <taxon>Chaetothyriomycetidae</taxon>
        <taxon>Chaetothyriales</taxon>
        <taxon>Cyphellophoraceae</taxon>
        <taxon>Cyphellophora</taxon>
    </lineage>
</organism>
<evidence type="ECO:0000313" key="11">
    <source>
        <dbReference type="Proteomes" id="UP000038010"/>
    </source>
</evidence>
<protein>
    <submittedName>
        <fullName evidence="10">Putative methionine--tRNA ligase, mitochondrial</fullName>
    </submittedName>
</protein>
<evidence type="ECO:0000256" key="1">
    <source>
        <dbReference type="ARBA" id="ARBA00005594"/>
    </source>
</evidence>
<keyword evidence="3 7" id="KW-0547">Nucleotide-binding</keyword>
<proteinExistence type="inferred from homology"/>
<evidence type="ECO:0000259" key="9">
    <source>
        <dbReference type="Pfam" id="PF09334"/>
    </source>
</evidence>
<keyword evidence="6 7" id="KW-0030">Aminoacyl-tRNA synthetase</keyword>
<keyword evidence="11" id="KW-1185">Reference proteome</keyword>
<keyword evidence="2 7" id="KW-0436">Ligase</keyword>
<dbReference type="InterPro" id="IPR014729">
    <property type="entry name" value="Rossmann-like_a/b/a_fold"/>
</dbReference>
<evidence type="ECO:0000256" key="2">
    <source>
        <dbReference type="ARBA" id="ARBA00022598"/>
    </source>
</evidence>
<keyword evidence="4 7" id="KW-0067">ATP-binding</keyword>
<dbReference type="Proteomes" id="UP000038010">
    <property type="component" value="Unassembled WGS sequence"/>
</dbReference>
<dbReference type="GeneID" id="28738942"/>
<keyword evidence="8" id="KW-0472">Membrane</keyword>
<sequence>MPTAMDKALQSRNLFFGFTGLVVGASLWNMWNGEMFPAEKDATGDPETWTETELRRWLKAAKKPFYVTTPIFYVNSSPHVGHLYSMILADIFKRWQLLKRRPAQLLTGTDEHGVKVQRAAQEAGSETLAFCTKHAEQFKLLADTANISYDRFMRTTDSDHKDAVTYFWQELDRQGYIYQAKHEGWYCVSDETFYPENQVHAILVPATGEKIMASKETGKEVTWTSETNYHFRLSDFRERLLKHYTDNPDFIVPRERMNFIINEVEGLKDLSISRPKERLSWGIPVPGDPDQTMYVWFDALINYITHAGTQLTMKAVVGRQKYR</sequence>
<dbReference type="Pfam" id="PF09334">
    <property type="entry name" value="tRNA-synt_1g"/>
    <property type="match status" value="1"/>
</dbReference>
<evidence type="ECO:0000256" key="6">
    <source>
        <dbReference type="ARBA" id="ARBA00023146"/>
    </source>
</evidence>
<reference evidence="10 11" key="1">
    <citation type="submission" date="2015-06" db="EMBL/GenBank/DDBJ databases">
        <title>Draft genome of the ant-associated black yeast Phialophora attae CBS 131958.</title>
        <authorList>
            <person name="Moreno L.F."/>
            <person name="Stielow B.J."/>
            <person name="de Hoog S."/>
            <person name="Vicente V.A."/>
            <person name="Weiss V.A."/>
            <person name="de Vries M."/>
            <person name="Cruz L.M."/>
            <person name="Souza E.M."/>
        </authorList>
    </citation>
    <scope>NUCLEOTIDE SEQUENCE [LARGE SCALE GENOMIC DNA]</scope>
    <source>
        <strain evidence="10 11">CBS 131958</strain>
    </source>
</reference>